<sequence>MPPGSAYKAIITNSTLSISFSIPFISDFSGIFFCADTNTYEIPPFQLPIFNKTGILYEKDLNISVPNFRNDFDDTQILCHGSSSEDRWCEALDIGMAHGKLVMQTKAHFEFPSSFLSLCGRSPPFDNLSQKIRYEPLLTKRNIAEISIGHVTNDEIAVLASPCCNRAKIFDVIFDFLIPAHQTLQKSVILQNSKEGRKVRFFFRDSGDQRNIELIKSITKEIPSSLPNFDQLLIFDRVILGIEKADEDCDGTRSIFARYGHIYKYNQENTKGFRETVLDHFGIKYSDTNDNQNDEKPSKEEEDKKNIEKNDENDDLFDEYDKNDEDDELNFDFNEDEENEESNDKKPNNNKKKALVTFFDTSKQKIDLKIINIEPLKRFILRSCPFCDVKIADVDTPNISSLLEIASASSVLIARSGIGLEHAVWLKNNSHVIELRPFGFWCDDKYEIAANISGSHYYSVMNTKQITIEFEDNLVGKNFNNCFSAPSYCESQDCYQTLLNQRVDIELSTFNQTWYKIQLDLQKKFASD</sequence>
<evidence type="ECO:0000256" key="1">
    <source>
        <dbReference type="SAM" id="MobiDB-lite"/>
    </source>
</evidence>
<reference evidence="2 3" key="1">
    <citation type="submission" date="2024-04" db="EMBL/GenBank/DDBJ databases">
        <title>Tritrichomonas musculus Genome.</title>
        <authorList>
            <person name="Alves-Ferreira E."/>
            <person name="Grigg M."/>
            <person name="Lorenzi H."/>
            <person name="Galac M."/>
        </authorList>
    </citation>
    <scope>NUCLEOTIDE SEQUENCE [LARGE SCALE GENOMIC DNA]</scope>
    <source>
        <strain evidence="2 3">EAF2021</strain>
    </source>
</reference>
<name>A0ABR2KJ33_9EUKA</name>
<proteinExistence type="predicted"/>
<keyword evidence="3" id="KW-1185">Reference proteome</keyword>
<dbReference type="Proteomes" id="UP001470230">
    <property type="component" value="Unassembled WGS sequence"/>
</dbReference>
<protein>
    <submittedName>
        <fullName evidence="2">Uncharacterized protein</fullName>
    </submittedName>
</protein>
<gene>
    <name evidence="2" type="ORF">M9Y10_028291</name>
</gene>
<feature type="compositionally biased region" description="Acidic residues" evidence="1">
    <location>
        <begin position="311"/>
        <end position="341"/>
    </location>
</feature>
<dbReference type="EMBL" id="JAPFFF010000004">
    <property type="protein sequence ID" value="KAK8891086.1"/>
    <property type="molecule type" value="Genomic_DNA"/>
</dbReference>
<feature type="compositionally biased region" description="Basic and acidic residues" evidence="1">
    <location>
        <begin position="293"/>
        <end position="310"/>
    </location>
</feature>
<comment type="caution">
    <text evidence="2">The sequence shown here is derived from an EMBL/GenBank/DDBJ whole genome shotgun (WGS) entry which is preliminary data.</text>
</comment>
<accession>A0ABR2KJ33</accession>
<feature type="region of interest" description="Disordered" evidence="1">
    <location>
        <begin position="284"/>
        <end position="349"/>
    </location>
</feature>
<evidence type="ECO:0000313" key="2">
    <source>
        <dbReference type="EMBL" id="KAK8891086.1"/>
    </source>
</evidence>
<organism evidence="2 3">
    <name type="scientific">Tritrichomonas musculus</name>
    <dbReference type="NCBI Taxonomy" id="1915356"/>
    <lineage>
        <taxon>Eukaryota</taxon>
        <taxon>Metamonada</taxon>
        <taxon>Parabasalia</taxon>
        <taxon>Tritrichomonadida</taxon>
        <taxon>Tritrichomonadidae</taxon>
        <taxon>Tritrichomonas</taxon>
    </lineage>
</organism>
<evidence type="ECO:0000313" key="3">
    <source>
        <dbReference type="Proteomes" id="UP001470230"/>
    </source>
</evidence>